<sequence length="126" mass="14407">MVQGRTHGTLGIHINTIGRQFRDLVFPIGRSPEKSLFPFLCKRGDRAFQDKTQPLHTQLLLIGVQKIIQHDTFKSLLFYPLLMPGLYRAINNSMLPFPPLIRKSEACVQVADGRIYVEIIGSWLFN</sequence>
<dbReference type="Proteomes" id="UP000278164">
    <property type="component" value="Unassembled WGS sequence"/>
</dbReference>
<dbReference type="AlphaFoldDB" id="A0A3L7ZJI9"/>
<accession>A0A3L7ZJI9</accession>
<evidence type="ECO:0000313" key="1">
    <source>
        <dbReference type="EMBL" id="RLT72075.1"/>
    </source>
</evidence>
<reference evidence="1 2" key="1">
    <citation type="submission" date="2018-09" db="EMBL/GenBank/DDBJ databases">
        <title>Murine metabolic-syndrome-specific gut microbial biobank.</title>
        <authorList>
            <person name="Liu C."/>
        </authorList>
    </citation>
    <scope>NUCLEOTIDE SEQUENCE [LARGE SCALE GENOMIC DNA]</scope>
    <source>
        <strain evidence="1 2">8-P5</strain>
    </source>
</reference>
<evidence type="ECO:0000313" key="2">
    <source>
        <dbReference type="Proteomes" id="UP000278164"/>
    </source>
</evidence>
<name>A0A3L7ZJI9_PARDI</name>
<organism evidence="1 2">
    <name type="scientific">Parabacteroides distasonis</name>
    <dbReference type="NCBI Taxonomy" id="823"/>
    <lineage>
        <taxon>Bacteria</taxon>
        <taxon>Pseudomonadati</taxon>
        <taxon>Bacteroidota</taxon>
        <taxon>Bacteroidia</taxon>
        <taxon>Bacteroidales</taxon>
        <taxon>Tannerellaceae</taxon>
        <taxon>Parabacteroides</taxon>
    </lineage>
</organism>
<protein>
    <submittedName>
        <fullName evidence="1">Uncharacterized protein</fullName>
    </submittedName>
</protein>
<proteinExistence type="predicted"/>
<dbReference type="EMBL" id="RAYI01000063">
    <property type="protein sequence ID" value="RLT72075.1"/>
    <property type="molecule type" value="Genomic_DNA"/>
</dbReference>
<comment type="caution">
    <text evidence="1">The sequence shown here is derived from an EMBL/GenBank/DDBJ whole genome shotgun (WGS) entry which is preliminary data.</text>
</comment>
<gene>
    <name evidence="1" type="ORF">D7V78_17775</name>
</gene>